<accession>A0A0D9QK78</accession>
<proteinExistence type="predicted"/>
<dbReference type="OrthoDB" id="365359at2759"/>
<organism evidence="2 3">
    <name type="scientific">Plasmodium fragile</name>
    <dbReference type="NCBI Taxonomy" id="5857"/>
    <lineage>
        <taxon>Eukaryota</taxon>
        <taxon>Sar</taxon>
        <taxon>Alveolata</taxon>
        <taxon>Apicomplexa</taxon>
        <taxon>Aconoidasida</taxon>
        <taxon>Haemosporida</taxon>
        <taxon>Plasmodiidae</taxon>
        <taxon>Plasmodium</taxon>
        <taxon>Plasmodium (Plasmodium)</taxon>
    </lineage>
</organism>
<evidence type="ECO:0000313" key="3">
    <source>
        <dbReference type="Proteomes" id="UP000054561"/>
    </source>
</evidence>
<dbReference type="EMBL" id="KQ001674">
    <property type="protein sequence ID" value="KJP87475.1"/>
    <property type="molecule type" value="Genomic_DNA"/>
</dbReference>
<evidence type="ECO:0000256" key="1">
    <source>
        <dbReference type="SAM" id="MobiDB-lite"/>
    </source>
</evidence>
<keyword evidence="3" id="KW-1185">Reference proteome</keyword>
<gene>
    <name evidence="2" type="ORF">AK88_02907</name>
</gene>
<dbReference type="AlphaFoldDB" id="A0A0D9QK78"/>
<name>A0A0D9QK78_PLAFR</name>
<protein>
    <submittedName>
        <fullName evidence="2">Uncharacterized protein</fullName>
    </submittedName>
</protein>
<dbReference type="OMA" id="CIFHFLP"/>
<dbReference type="GeneID" id="24268221"/>
<sequence>MRIGYLKRSHRKTGLLHDFNTNGGRKRSFVSAPRCAPSDDRGKYDDIENLKNEADLKNFYLRYNKKEATELLRDYEILTSGTLKKKCSLAEVIECRKIFKYVVDTTSVVHFLRSKGGCYKSSGSLTTANESHQTSGPNNVYYIHNIEKPKVNRSELIRTSRNNRCMNALMNNNMHKFIYRLKKCDILNYKEKVISKEHVNYNSLLFPLTYVNLVKAKESEADSYFMDTNIFYHFIHRRNTKAFIEILKRVNYKILSAQEIRNGLLLLTILHHNNISMSNDKSNIVKCAGTSEVSYKNEDYVNKKMLQEIFMNLCQGIHSKLESISFLQLYDYLLLMCINEVKSKEVYAGILNRLSHYVNVINKISNDLNRSDATGGDPLCAETETVDGSASTIGSVMQSSHPREDPLGLQVESLDGAAPGWTNHSTIGAVNGEGDDIEAEDEEWAQNIAQSDDSRFYLRKDHRQHITNNLLSIKNILLHKVLLVYMTKYLFSHIDSNILYAHSDLICENLELMTHHMITNFIFTIGTCKHVDEFCMFMLAKYVQNYVHTYTPNEITIIVNTYADASLEDVSFYETICEHMKRNFETFSSIDIIKIIYAFSKVRIRDVELLKMAYEKINNYLEERERKMDDTCVQVKGPYVQWDSEKKKKKKNFNSHFNGNTVVPSGGLLDESDHRVASDNNVYEDKQIKRNVKRKKYVINKYLCAYALIAAGKLDYVEELDKLFVHLKNSIHSEGIDIRGVLWMPMAITSLLSSECIFHFLPIYVHLIYNAFKKTQSPKLLSLLIRRHSILLHTIETDIIPKKYISKGTLNNLYYICKTKKDNSKEKVFIPDSSTFHIEVSNALLSLDIAHKKEVNIYPFTIDIFISRPGDCTQKGGQSNNTQKDSRRAAAPLSYGTTNFSLDHIAREKKKIQPYDNDTNFEHTFETKKVKKKSKNKNEVYTDVPIA</sequence>
<dbReference type="Proteomes" id="UP000054561">
    <property type="component" value="Unassembled WGS sequence"/>
</dbReference>
<reference evidence="2 3" key="1">
    <citation type="submission" date="2014-03" db="EMBL/GenBank/DDBJ databases">
        <title>The Genome Sequence of Plasmodium fragile nilgiri.</title>
        <authorList>
            <consortium name="The Broad Institute Genomics Platform"/>
            <consortium name="The Broad Institute Genome Sequencing Center for Infectious Disease"/>
            <person name="Neafsey D."/>
            <person name="Duraisingh M."/>
            <person name="Young S.K."/>
            <person name="Zeng Q."/>
            <person name="Gargeya S."/>
            <person name="Abouelleil A."/>
            <person name="Alvarado L."/>
            <person name="Chapman S.B."/>
            <person name="Gainer-Dewar J."/>
            <person name="Goldberg J."/>
            <person name="Griggs A."/>
            <person name="Gujja S."/>
            <person name="Hansen M."/>
            <person name="Howarth C."/>
            <person name="Imamovic A."/>
            <person name="Larimer J."/>
            <person name="Pearson M."/>
            <person name="Poon T.W."/>
            <person name="Priest M."/>
            <person name="Roberts A."/>
            <person name="Saif S."/>
            <person name="Shea T."/>
            <person name="Sykes S."/>
            <person name="Wortman J."/>
            <person name="Nusbaum C."/>
            <person name="Birren B."/>
        </authorList>
    </citation>
    <scope>NUCLEOTIDE SEQUENCE [LARGE SCALE GENOMIC DNA]</scope>
    <source>
        <strain evidence="3">nilgiri</strain>
    </source>
</reference>
<dbReference type="VEuPathDB" id="PlasmoDB:AK88_02907"/>
<evidence type="ECO:0000313" key="2">
    <source>
        <dbReference type="EMBL" id="KJP87475.1"/>
    </source>
</evidence>
<feature type="region of interest" description="Disordered" evidence="1">
    <location>
        <begin position="927"/>
        <end position="947"/>
    </location>
</feature>
<dbReference type="RefSeq" id="XP_012335953.1">
    <property type="nucleotide sequence ID" value="XM_012480530.1"/>
</dbReference>